<keyword evidence="2" id="KW-1185">Reference proteome</keyword>
<name>A0ABZ2BSQ4_9RHOB</name>
<protein>
    <submittedName>
        <fullName evidence="1">Uncharacterized protein</fullName>
    </submittedName>
</protein>
<accession>A0ABZ2BSQ4</accession>
<organism evidence="1 2">
    <name type="scientific">Roseobacter fucihabitans</name>
    <dbReference type="NCBI Taxonomy" id="1537242"/>
    <lineage>
        <taxon>Bacteria</taxon>
        <taxon>Pseudomonadati</taxon>
        <taxon>Pseudomonadota</taxon>
        <taxon>Alphaproteobacteria</taxon>
        <taxon>Rhodobacterales</taxon>
        <taxon>Roseobacteraceae</taxon>
        <taxon>Roseobacter</taxon>
    </lineage>
</organism>
<evidence type="ECO:0000313" key="2">
    <source>
        <dbReference type="Proteomes" id="UP001318682"/>
    </source>
</evidence>
<dbReference type="Proteomes" id="UP001318682">
    <property type="component" value="Chromosome"/>
</dbReference>
<sequence>MLCAVLGILCTQVDAFYYPDKNDLTVHEEFLDVGSVEQCRVIVQRAAAENGDPNLTRGDYECGVDPTGSFGDMKVYKETVR</sequence>
<dbReference type="EMBL" id="CP143423">
    <property type="protein sequence ID" value="WVX49023.1"/>
    <property type="molecule type" value="Genomic_DNA"/>
</dbReference>
<reference evidence="2" key="1">
    <citation type="submission" date="2024-01" db="EMBL/GenBank/DDBJ databases">
        <title>Roseobacter fucihabitans sp. nov., isolated from the brown alga Fucus spiralis.</title>
        <authorList>
            <person name="Hahnke S."/>
            <person name="Berger M."/>
            <person name="Schlingloff A."/>
            <person name="Athale I."/>
            <person name="Neumann-Schaal M."/>
            <person name="Adenaya A."/>
            <person name="Poehlein A."/>
            <person name="Daniel R."/>
            <person name="Pertersen J."/>
            <person name="Brinkhoff T."/>
        </authorList>
    </citation>
    <scope>NUCLEOTIDE SEQUENCE [LARGE SCALE GENOMIC DNA]</scope>
    <source>
        <strain evidence="2">B14</strain>
    </source>
</reference>
<proteinExistence type="predicted"/>
<evidence type="ECO:0000313" key="1">
    <source>
        <dbReference type="EMBL" id="WVX49023.1"/>
    </source>
</evidence>
<gene>
    <name evidence="1" type="ORF">ROLI_021080</name>
</gene>